<evidence type="ECO:0000256" key="3">
    <source>
        <dbReference type="ARBA" id="ARBA00022692"/>
    </source>
</evidence>
<keyword evidence="2" id="KW-0813">Transport</keyword>
<feature type="transmembrane region" description="Helical" evidence="7">
    <location>
        <begin position="328"/>
        <end position="348"/>
    </location>
</feature>
<feature type="region of interest" description="Disordered" evidence="6">
    <location>
        <begin position="1"/>
        <end position="26"/>
    </location>
</feature>
<evidence type="ECO:0000256" key="4">
    <source>
        <dbReference type="ARBA" id="ARBA00022989"/>
    </source>
</evidence>
<evidence type="ECO:0000256" key="6">
    <source>
        <dbReference type="SAM" id="MobiDB-lite"/>
    </source>
</evidence>
<evidence type="ECO:0000313" key="9">
    <source>
        <dbReference type="EMBL" id="RKU40015.1"/>
    </source>
</evidence>
<feature type="transmembrane region" description="Helical" evidence="7">
    <location>
        <begin position="383"/>
        <end position="405"/>
    </location>
</feature>
<dbReference type="PROSITE" id="PS50850">
    <property type="entry name" value="MFS"/>
    <property type="match status" value="1"/>
</dbReference>
<dbReference type="SUPFAM" id="SSF103473">
    <property type="entry name" value="MFS general substrate transporter"/>
    <property type="match status" value="1"/>
</dbReference>
<keyword evidence="4 7" id="KW-1133">Transmembrane helix</keyword>
<accession>A0A420XWI4</accession>
<dbReference type="Pfam" id="PF07690">
    <property type="entry name" value="MFS_1"/>
    <property type="match status" value="1"/>
</dbReference>
<feature type="transmembrane region" description="Helical" evidence="7">
    <location>
        <begin position="189"/>
        <end position="207"/>
    </location>
</feature>
<feature type="transmembrane region" description="Helical" evidence="7">
    <location>
        <begin position="417"/>
        <end position="436"/>
    </location>
</feature>
<dbReference type="GO" id="GO:0016020">
    <property type="term" value="C:membrane"/>
    <property type="evidence" value="ECO:0007669"/>
    <property type="project" value="UniProtKB-SubCell"/>
</dbReference>
<evidence type="ECO:0000256" key="5">
    <source>
        <dbReference type="ARBA" id="ARBA00023136"/>
    </source>
</evidence>
<evidence type="ECO:0000259" key="8">
    <source>
        <dbReference type="PROSITE" id="PS50850"/>
    </source>
</evidence>
<proteinExistence type="predicted"/>
<dbReference type="EMBL" id="QVQW01000127">
    <property type="protein sequence ID" value="RKU40015.1"/>
    <property type="molecule type" value="Genomic_DNA"/>
</dbReference>
<dbReference type="OrthoDB" id="2985014at2759"/>
<dbReference type="InterPro" id="IPR020846">
    <property type="entry name" value="MFS_dom"/>
</dbReference>
<evidence type="ECO:0000313" key="10">
    <source>
        <dbReference type="Proteomes" id="UP000275385"/>
    </source>
</evidence>
<keyword evidence="3 7" id="KW-0812">Transmembrane</keyword>
<organism evidence="9 10">
    <name type="scientific">Coniochaeta pulveracea</name>
    <dbReference type="NCBI Taxonomy" id="177199"/>
    <lineage>
        <taxon>Eukaryota</taxon>
        <taxon>Fungi</taxon>
        <taxon>Dikarya</taxon>
        <taxon>Ascomycota</taxon>
        <taxon>Pezizomycotina</taxon>
        <taxon>Sordariomycetes</taxon>
        <taxon>Sordariomycetidae</taxon>
        <taxon>Coniochaetales</taxon>
        <taxon>Coniochaetaceae</taxon>
        <taxon>Coniochaeta</taxon>
    </lineage>
</organism>
<dbReference type="Gene3D" id="1.20.1250.20">
    <property type="entry name" value="MFS general substrate transporter like domains"/>
    <property type="match status" value="2"/>
</dbReference>
<gene>
    <name evidence="9" type="ORF">DL546_001250</name>
</gene>
<feature type="compositionally biased region" description="Basic and acidic residues" evidence="6">
    <location>
        <begin position="1"/>
        <end position="18"/>
    </location>
</feature>
<dbReference type="GO" id="GO:0022857">
    <property type="term" value="F:transmembrane transporter activity"/>
    <property type="evidence" value="ECO:0007669"/>
    <property type="project" value="InterPro"/>
</dbReference>
<feature type="transmembrane region" description="Helical" evidence="7">
    <location>
        <begin position="158"/>
        <end position="177"/>
    </location>
</feature>
<dbReference type="PANTHER" id="PTHR43791:SF21">
    <property type="entry name" value="MAJOR FACILITATOR SUPERFAMILY (MFS) PROFILE DOMAIN-CONTAINING PROTEIN"/>
    <property type="match status" value="1"/>
</dbReference>
<feature type="transmembrane region" description="Helical" evidence="7">
    <location>
        <begin position="219"/>
        <end position="241"/>
    </location>
</feature>
<keyword evidence="10" id="KW-1185">Reference proteome</keyword>
<feature type="transmembrane region" description="Helical" evidence="7">
    <location>
        <begin position="448"/>
        <end position="468"/>
    </location>
</feature>
<dbReference type="PANTHER" id="PTHR43791">
    <property type="entry name" value="PERMEASE-RELATED"/>
    <property type="match status" value="1"/>
</dbReference>
<dbReference type="Proteomes" id="UP000275385">
    <property type="component" value="Unassembled WGS sequence"/>
</dbReference>
<feature type="transmembrane region" description="Helical" evidence="7">
    <location>
        <begin position="355"/>
        <end position="377"/>
    </location>
</feature>
<comment type="subcellular location">
    <subcellularLocation>
        <location evidence="1">Membrane</location>
        <topology evidence="1">Multi-pass membrane protein</topology>
    </subcellularLocation>
</comment>
<comment type="caution">
    <text evidence="9">The sequence shown here is derived from an EMBL/GenBank/DDBJ whole genome shotgun (WGS) entry which is preliminary data.</text>
</comment>
<feature type="domain" description="Major facilitator superfamily (MFS) profile" evidence="8">
    <location>
        <begin position="62"/>
        <end position="509"/>
    </location>
</feature>
<reference evidence="9 10" key="1">
    <citation type="submission" date="2018-08" db="EMBL/GenBank/DDBJ databases">
        <title>Draft genome of the lignicolous fungus Coniochaeta pulveracea.</title>
        <authorList>
            <person name="Borstlap C.J."/>
            <person name="De Witt R.N."/>
            <person name="Botha A."/>
            <person name="Volschenk H."/>
        </authorList>
    </citation>
    <scope>NUCLEOTIDE SEQUENCE [LARGE SCALE GENOMIC DNA]</scope>
    <source>
        <strain evidence="9 10">CAB683</strain>
    </source>
</reference>
<feature type="transmembrane region" description="Helical" evidence="7">
    <location>
        <begin position="128"/>
        <end position="146"/>
    </location>
</feature>
<name>A0A420XWI4_9PEZI</name>
<evidence type="ECO:0000256" key="7">
    <source>
        <dbReference type="SAM" id="Phobius"/>
    </source>
</evidence>
<protein>
    <recommendedName>
        <fullName evidence="8">Major facilitator superfamily (MFS) profile domain-containing protein</fullName>
    </recommendedName>
</protein>
<dbReference type="InterPro" id="IPR011701">
    <property type="entry name" value="MFS"/>
</dbReference>
<dbReference type="FunFam" id="1.20.1250.20:FF:000013">
    <property type="entry name" value="MFS general substrate transporter"/>
    <property type="match status" value="1"/>
</dbReference>
<dbReference type="InterPro" id="IPR036259">
    <property type="entry name" value="MFS_trans_sf"/>
</dbReference>
<dbReference type="AlphaFoldDB" id="A0A420XWI4"/>
<feature type="transmembrane region" description="Helical" evidence="7">
    <location>
        <begin position="98"/>
        <end position="116"/>
    </location>
</feature>
<evidence type="ECO:0000256" key="2">
    <source>
        <dbReference type="ARBA" id="ARBA00022448"/>
    </source>
</evidence>
<sequence>MATMEKGVDNKVIRHDEYPVDSPSPKEIQEDLRASRLNGWIPATAEEKATNRALNRKLDFILMGFCALIYIFQGLDRSNLGSAETGGLTDDLGLPKEAINTAATLFFATYIPLAPFSTIIGKKVGQPLWLGIISFLWGVVTLATAWVKTEKQLNALRLLLGIFETGLYPTVMSYLTIFYPRYDIAFRVALFYSCYAIATAFGGLIAYGTFQIGGSMHPWQWLFIIEGTMTIGIALATPFWLPKEPGTAWFLSESQRAFAVRRMKIDSEANVDDVHKITMKDIKAALCDWKLWGLLAPNICQGVTPLGLTIFFPIVVKGLGYSGPKANLLTIPPYVLGCAVALVVSWFSDKYRRRVYGLLFAMALSIVGLIMTITIPLENSSARYGGLLVLIAGSFIGSPLQIAWLAGNTPEPGQRTVALGLNGWGTVAGLIGSQLVLPKYGPAYRQPLGIVLGLAALAFLLFGLNAVVCKWINRKRAAIVADMTPEEIEEENISDKHYGDKKVTFVYGY</sequence>
<evidence type="ECO:0000256" key="1">
    <source>
        <dbReference type="ARBA" id="ARBA00004141"/>
    </source>
</evidence>
<feature type="transmembrane region" description="Helical" evidence="7">
    <location>
        <begin position="291"/>
        <end position="316"/>
    </location>
</feature>
<feature type="transmembrane region" description="Helical" evidence="7">
    <location>
        <begin position="58"/>
        <end position="75"/>
    </location>
</feature>
<keyword evidence="5 7" id="KW-0472">Membrane</keyword>